<name>A0A1U9YZ28_9HYPH</name>
<reference evidence="1 2" key="1">
    <citation type="submission" date="2017-03" db="EMBL/GenBank/DDBJ databases">
        <title>Foreign affairs: Plasmid Transfer between Roseobacters and Rhizobia.</title>
        <authorList>
            <person name="Bartling P."/>
            <person name="Bunk B."/>
            <person name="Overmann J."/>
            <person name="Brinkmann H."/>
            <person name="Petersen J."/>
        </authorList>
    </citation>
    <scope>NUCLEOTIDE SEQUENCE [LARGE SCALE GENOMIC DNA]</scope>
    <source>
        <strain evidence="1 2">MACL11</strain>
    </source>
</reference>
<proteinExistence type="predicted"/>
<evidence type="ECO:0000313" key="2">
    <source>
        <dbReference type="Proteomes" id="UP000191135"/>
    </source>
</evidence>
<dbReference type="KEGG" id="mmed:Mame_01340"/>
<dbReference type="EMBL" id="CP020330">
    <property type="protein sequence ID" value="AQZ50703.1"/>
    <property type="molecule type" value="Genomic_DNA"/>
</dbReference>
<dbReference type="AlphaFoldDB" id="A0A1U9YZ28"/>
<keyword evidence="2" id="KW-1185">Reference proteome</keyword>
<sequence>MGQQQRSLVGNAVFDEAFGDGGEFSALQLPCGNAVATVFRSLFQDEIRKNNFPSPLKGHRVCPAKPAVQHIPKRLPQALAALARRVGVVRKNLAVCRQYCPRHQHVDLKTPCVCMRADQRCKTSLVRYPGIGAFLEQPQRTADLIAQNTVATIEGRRGNVLLQEGQCHRGVAVLRSQATHNGEHQIGVSQQQLRCRIPSDGNPFSREIFPRHFLQEVDDGAQDFAADRVAGMRRKAEDHLLVLRLVSCAQCLSIAMSSNSKPGVHTWRLPPSRIATSPRAVSIA</sequence>
<protein>
    <submittedName>
        <fullName evidence="1">Uncharacterized protein</fullName>
    </submittedName>
</protein>
<accession>A0A1U9YZ28</accession>
<organism evidence="1 2">
    <name type="scientific">Martelella mediterranea DSM 17316</name>
    <dbReference type="NCBI Taxonomy" id="1122214"/>
    <lineage>
        <taxon>Bacteria</taxon>
        <taxon>Pseudomonadati</taxon>
        <taxon>Pseudomonadota</taxon>
        <taxon>Alphaproteobacteria</taxon>
        <taxon>Hyphomicrobiales</taxon>
        <taxon>Aurantimonadaceae</taxon>
        <taxon>Martelella</taxon>
    </lineage>
</organism>
<gene>
    <name evidence="1" type="ORF">Mame_01340</name>
</gene>
<evidence type="ECO:0000313" key="1">
    <source>
        <dbReference type="EMBL" id="AQZ50703.1"/>
    </source>
</evidence>
<dbReference type="Proteomes" id="UP000191135">
    <property type="component" value="Chromosome"/>
</dbReference>